<organism evidence="2 3">
    <name type="scientific">Stutzerimonas chloritidismutans</name>
    <name type="common">Pseudomonas chloritidismutans</name>
    <dbReference type="NCBI Taxonomy" id="203192"/>
    <lineage>
        <taxon>Bacteria</taxon>
        <taxon>Pseudomonadati</taxon>
        <taxon>Pseudomonadota</taxon>
        <taxon>Gammaproteobacteria</taxon>
        <taxon>Pseudomonadales</taxon>
        <taxon>Pseudomonadaceae</taxon>
        <taxon>Stutzerimonas</taxon>
    </lineage>
</organism>
<protein>
    <submittedName>
        <fullName evidence="2">Inovirus-type Gp2 protein</fullName>
    </submittedName>
</protein>
<reference evidence="2 3" key="1">
    <citation type="submission" date="2024-04" db="EMBL/GenBank/DDBJ databases">
        <title>Draft Genome Sequence of Isolates Cultured from Underwater Hawaii Seamounts in the North Pacific Ocean.</title>
        <authorList>
            <person name="Sharma I."/>
            <person name="Darden B."/>
            <person name="Creggett J."/>
            <person name="Taylor S."/>
            <person name="Grant M.P."/>
            <person name="Scott J."/>
            <person name="Attles S."/>
            <person name="Walker S."/>
            <person name="Johnson G."/>
            <person name="St. Cloud C."/>
        </authorList>
    </citation>
    <scope>NUCLEOTIDE SEQUENCE [LARGE SCALE GENOMIC DNA]</scope>
    <source>
        <strain evidence="2 3">03GJ23</strain>
    </source>
</reference>
<evidence type="ECO:0000313" key="3">
    <source>
        <dbReference type="Proteomes" id="UP001467669"/>
    </source>
</evidence>
<dbReference type="InterPro" id="IPR057271">
    <property type="entry name" value="YagK_YfjJ_C"/>
</dbReference>
<proteinExistence type="predicted"/>
<accession>A0ABU9M801</accession>
<evidence type="ECO:0000313" key="2">
    <source>
        <dbReference type="EMBL" id="MEL7559796.1"/>
    </source>
</evidence>
<comment type="caution">
    <text evidence="2">The sequence shown here is derived from an EMBL/GenBank/DDBJ whole genome shotgun (WGS) entry which is preliminary data.</text>
</comment>
<gene>
    <name evidence="2" type="ORF">AAGW23_13230</name>
</gene>
<dbReference type="Pfam" id="PF11726">
    <property type="entry name" value="YagK_YfjJ_C"/>
    <property type="match status" value="1"/>
</dbReference>
<evidence type="ECO:0000259" key="1">
    <source>
        <dbReference type="Pfam" id="PF11726"/>
    </source>
</evidence>
<keyword evidence="3" id="KW-1185">Reference proteome</keyword>
<sequence>MSDKTSKACEWSREGVIEGLHDGCYDYFEGGYVYVCPERTVCADLVRLERLVKEVVACGQELFKIKAKGWNSYLVYDALGRDVLRFIWREEWIRYHYPLHRFSPHVEAFFRCSIAFRQKYHDPGVSGYSSEDVYCVAESLNRMIEELKKVVSSDNFKGEINQHTRSSNKNRRSIVKYINALFDSKSRLLVVRVDLGYEARTKRNGGDVSYAQAKEHREEFFKELKKLFPNGDLVGYCWKLEFGISKSYHYHVMVFLDGAKRREDVSLGRLIGEIWQEKVTLGKGVYFNCNSKKSAYRSCGIGMINHGEIGKRENLLKAATYLTKQDVYIKIALDGGGRCFGRGELPKVGSVRKGRPRKKAAKPKVTL</sequence>
<name>A0ABU9M801_STUCH</name>
<dbReference type="Proteomes" id="UP001467669">
    <property type="component" value="Unassembled WGS sequence"/>
</dbReference>
<feature type="domain" description="YagK/YfjJ C-terminal" evidence="1">
    <location>
        <begin position="184"/>
        <end position="342"/>
    </location>
</feature>
<dbReference type="EMBL" id="JBCFXD010000007">
    <property type="protein sequence ID" value="MEL7559796.1"/>
    <property type="molecule type" value="Genomic_DNA"/>
</dbReference>
<dbReference type="RefSeq" id="WP_342406921.1">
    <property type="nucleotide sequence ID" value="NZ_JBCFXD010000007.1"/>
</dbReference>